<organism evidence="1 2">
    <name type="scientific">Micromonospora sediminicola</name>
    <dbReference type="NCBI Taxonomy" id="946078"/>
    <lineage>
        <taxon>Bacteria</taxon>
        <taxon>Bacillati</taxon>
        <taxon>Actinomycetota</taxon>
        <taxon>Actinomycetes</taxon>
        <taxon>Micromonosporales</taxon>
        <taxon>Micromonosporaceae</taxon>
        <taxon>Micromonospora</taxon>
    </lineage>
</organism>
<reference evidence="2" key="1">
    <citation type="submission" date="2016-06" db="EMBL/GenBank/DDBJ databases">
        <authorList>
            <person name="Varghese N."/>
            <person name="Submissions Spin"/>
        </authorList>
    </citation>
    <scope>NUCLEOTIDE SEQUENCE [LARGE SCALE GENOMIC DNA]</scope>
    <source>
        <strain evidence="2">DSM 45794</strain>
    </source>
</reference>
<dbReference type="EMBL" id="FLRH01000003">
    <property type="protein sequence ID" value="SBT64212.1"/>
    <property type="molecule type" value="Genomic_DNA"/>
</dbReference>
<proteinExistence type="predicted"/>
<dbReference type="RefSeq" id="WP_091569673.1">
    <property type="nucleotide sequence ID" value="NZ_FLRH01000003.1"/>
</dbReference>
<dbReference type="STRING" id="946078.GA0070622_1182"/>
<evidence type="ECO:0000313" key="1">
    <source>
        <dbReference type="EMBL" id="SBT64212.1"/>
    </source>
</evidence>
<accession>A0A1A9B5M5</accession>
<dbReference type="OrthoDB" id="3393589at2"/>
<dbReference type="Proteomes" id="UP000199558">
    <property type="component" value="Unassembled WGS sequence"/>
</dbReference>
<protein>
    <submittedName>
        <fullName evidence="1">Uncharacterized protein</fullName>
    </submittedName>
</protein>
<gene>
    <name evidence="1" type="ORF">GA0070622_1182</name>
</gene>
<evidence type="ECO:0000313" key="2">
    <source>
        <dbReference type="Proteomes" id="UP000199558"/>
    </source>
</evidence>
<name>A0A1A9B5M5_9ACTN</name>
<keyword evidence="2" id="KW-1185">Reference proteome</keyword>
<dbReference type="AlphaFoldDB" id="A0A1A9B5M5"/>
<sequence length="305" mass="31611">MAESSYPNPGVTQLQHERLLGRALPSGLIGDPADQPLIYADGSGTREIRIRASRQAVVDGYGWQNDAAVVTKTLAANSSGSTRVDLVVLRLNRADWTLTVQIVQGTPGAGAPAATRTPASAGSGVYEIELATVTVANGATTLAGSTVTEKAWYLGEDGQILCKASIRPPHQKGRTAFEVDTGRWILSDGTTWRNAVDDSGTVAVPLLSGFSATENSLQRRGGVCVLALKVQRTTGAIPAGSTTKVANIPAGFEPTFPVQATALYWSGGAPAALRVTSAGIYVVTAAGVSVAEDRTVDGSLVWHAA</sequence>